<dbReference type="GO" id="GO:0016042">
    <property type="term" value="P:lipid catabolic process"/>
    <property type="evidence" value="ECO:0007669"/>
    <property type="project" value="TreeGrafter"/>
</dbReference>
<feature type="domain" description="Lipase" evidence="5">
    <location>
        <begin position="20"/>
        <end position="318"/>
    </location>
</feature>
<dbReference type="PANTHER" id="PTHR11610">
    <property type="entry name" value="LIPASE"/>
    <property type="match status" value="1"/>
</dbReference>
<dbReference type="Proteomes" id="UP000821853">
    <property type="component" value="Chromosome 1"/>
</dbReference>
<dbReference type="InterPro" id="IPR033906">
    <property type="entry name" value="Lipase_N"/>
</dbReference>
<dbReference type="PRINTS" id="PR00821">
    <property type="entry name" value="TAGLIPASE"/>
</dbReference>
<dbReference type="Pfam" id="PF00151">
    <property type="entry name" value="Lipase"/>
    <property type="match status" value="1"/>
</dbReference>
<dbReference type="EMBL" id="JABSTR010000001">
    <property type="protein sequence ID" value="KAH9362547.1"/>
    <property type="molecule type" value="Genomic_DNA"/>
</dbReference>
<evidence type="ECO:0000313" key="7">
    <source>
        <dbReference type="Proteomes" id="UP000821853"/>
    </source>
</evidence>
<sequence length="321" mass="35340">MTRACATSVLAALIASGENSRTSIATPRRPETIGTKFHLHSRLNKDVPVFLDYADNATLDVAQFKKPKDLVFVVHGFGASSQKKWVTSMRDAFLQLKDLNVVLVDWSNGSRHPDYVSAAANSALVGRQMSLLIQALMARHQKTVTANNTYLVGFSLGAQVAGFCGRHFLNATGTKIGRITALDAAGPLFESYDFQLRKEDASYVDAIHTTAGSNVLAGLLGVEEAFGHVNFYPNGGRSQPGCWFFDLFCHHRRSVQYFIESIYENRHCLFQSHPCDNAEAFLKSQCNVTGLQGEMGYFSTSAEGRGPQYLWTNGHNPFCKA</sequence>
<reference evidence="6 7" key="1">
    <citation type="journal article" date="2020" name="Cell">
        <title>Large-Scale Comparative Analyses of Tick Genomes Elucidate Their Genetic Diversity and Vector Capacities.</title>
        <authorList>
            <consortium name="Tick Genome and Microbiome Consortium (TIGMIC)"/>
            <person name="Jia N."/>
            <person name="Wang J."/>
            <person name="Shi W."/>
            <person name="Du L."/>
            <person name="Sun Y."/>
            <person name="Zhan W."/>
            <person name="Jiang J.F."/>
            <person name="Wang Q."/>
            <person name="Zhang B."/>
            <person name="Ji P."/>
            <person name="Bell-Sakyi L."/>
            <person name="Cui X.M."/>
            <person name="Yuan T.T."/>
            <person name="Jiang B.G."/>
            <person name="Yang W.F."/>
            <person name="Lam T.T."/>
            <person name="Chang Q.C."/>
            <person name="Ding S.J."/>
            <person name="Wang X.J."/>
            <person name="Zhu J.G."/>
            <person name="Ruan X.D."/>
            <person name="Zhao L."/>
            <person name="Wei J.T."/>
            <person name="Ye R.Z."/>
            <person name="Que T.C."/>
            <person name="Du C.H."/>
            <person name="Zhou Y.H."/>
            <person name="Cheng J.X."/>
            <person name="Dai P.F."/>
            <person name="Guo W.B."/>
            <person name="Han X.H."/>
            <person name="Huang E.J."/>
            <person name="Li L.F."/>
            <person name="Wei W."/>
            <person name="Gao Y.C."/>
            <person name="Liu J.Z."/>
            <person name="Shao H.Z."/>
            <person name="Wang X."/>
            <person name="Wang C.C."/>
            <person name="Yang T.C."/>
            <person name="Huo Q.B."/>
            <person name="Li W."/>
            <person name="Chen H.Y."/>
            <person name="Chen S.E."/>
            <person name="Zhou L.G."/>
            <person name="Ni X.B."/>
            <person name="Tian J.H."/>
            <person name="Sheng Y."/>
            <person name="Liu T."/>
            <person name="Pan Y.S."/>
            <person name="Xia L.Y."/>
            <person name="Li J."/>
            <person name="Zhao F."/>
            <person name="Cao W.C."/>
        </authorList>
    </citation>
    <scope>NUCLEOTIDE SEQUENCE [LARGE SCALE GENOMIC DNA]</scope>
    <source>
        <strain evidence="6">HaeL-2018</strain>
    </source>
</reference>
<dbReference type="OMA" id="REDIKFM"/>
<evidence type="ECO:0000256" key="1">
    <source>
        <dbReference type="ARBA" id="ARBA00004613"/>
    </source>
</evidence>
<comment type="similarity">
    <text evidence="2 4">Belongs to the AB hydrolase superfamily. Lipase family.</text>
</comment>
<comment type="caution">
    <text evidence="6">The sequence shown here is derived from an EMBL/GenBank/DDBJ whole genome shotgun (WGS) entry which is preliminary data.</text>
</comment>
<protein>
    <recommendedName>
        <fullName evidence="5">Lipase domain-containing protein</fullName>
    </recommendedName>
</protein>
<dbReference type="OrthoDB" id="6422033at2759"/>
<evidence type="ECO:0000256" key="2">
    <source>
        <dbReference type="ARBA" id="ARBA00010701"/>
    </source>
</evidence>
<dbReference type="InterPro" id="IPR029058">
    <property type="entry name" value="AB_hydrolase_fold"/>
</dbReference>
<evidence type="ECO:0000313" key="6">
    <source>
        <dbReference type="EMBL" id="KAH9362547.1"/>
    </source>
</evidence>
<dbReference type="PANTHER" id="PTHR11610:SF173">
    <property type="entry name" value="LIPASE DOMAIN-CONTAINING PROTEIN-RELATED"/>
    <property type="match status" value="1"/>
</dbReference>
<proteinExistence type="inferred from homology"/>
<evidence type="ECO:0000256" key="3">
    <source>
        <dbReference type="ARBA" id="ARBA00022525"/>
    </source>
</evidence>
<dbReference type="InterPro" id="IPR000734">
    <property type="entry name" value="TAG_lipase"/>
</dbReference>
<dbReference type="VEuPathDB" id="VectorBase:HLOH_062880"/>
<dbReference type="GO" id="GO:0005615">
    <property type="term" value="C:extracellular space"/>
    <property type="evidence" value="ECO:0007669"/>
    <property type="project" value="TreeGrafter"/>
</dbReference>
<dbReference type="GO" id="GO:0016298">
    <property type="term" value="F:lipase activity"/>
    <property type="evidence" value="ECO:0007669"/>
    <property type="project" value="InterPro"/>
</dbReference>
<accession>A0A9J6FHY9</accession>
<evidence type="ECO:0000259" key="5">
    <source>
        <dbReference type="Pfam" id="PF00151"/>
    </source>
</evidence>
<keyword evidence="3" id="KW-0964">Secreted</keyword>
<dbReference type="InterPro" id="IPR013818">
    <property type="entry name" value="Lipase"/>
</dbReference>
<keyword evidence="7" id="KW-1185">Reference proteome</keyword>
<dbReference type="Gene3D" id="3.40.50.1820">
    <property type="entry name" value="alpha/beta hydrolase"/>
    <property type="match status" value="1"/>
</dbReference>
<dbReference type="CDD" id="cd00707">
    <property type="entry name" value="Pancreat_lipase_like"/>
    <property type="match status" value="1"/>
</dbReference>
<comment type="subcellular location">
    <subcellularLocation>
        <location evidence="1">Secreted</location>
    </subcellularLocation>
</comment>
<evidence type="ECO:0000256" key="4">
    <source>
        <dbReference type="RuleBase" id="RU004262"/>
    </source>
</evidence>
<organism evidence="6 7">
    <name type="scientific">Haemaphysalis longicornis</name>
    <name type="common">Bush tick</name>
    <dbReference type="NCBI Taxonomy" id="44386"/>
    <lineage>
        <taxon>Eukaryota</taxon>
        <taxon>Metazoa</taxon>
        <taxon>Ecdysozoa</taxon>
        <taxon>Arthropoda</taxon>
        <taxon>Chelicerata</taxon>
        <taxon>Arachnida</taxon>
        <taxon>Acari</taxon>
        <taxon>Parasitiformes</taxon>
        <taxon>Ixodida</taxon>
        <taxon>Ixodoidea</taxon>
        <taxon>Ixodidae</taxon>
        <taxon>Haemaphysalinae</taxon>
        <taxon>Haemaphysalis</taxon>
    </lineage>
</organism>
<dbReference type="FunFam" id="3.40.50.1820:FF:000537">
    <property type="entry name" value="Ves G 1 allergen, putative"/>
    <property type="match status" value="1"/>
</dbReference>
<dbReference type="AlphaFoldDB" id="A0A9J6FHY9"/>
<dbReference type="SUPFAM" id="SSF53474">
    <property type="entry name" value="alpha/beta-Hydrolases"/>
    <property type="match status" value="1"/>
</dbReference>
<name>A0A9J6FHY9_HAELO</name>
<gene>
    <name evidence="6" type="ORF">HPB48_015539</name>
</gene>